<reference evidence="2" key="2">
    <citation type="submission" date="2021-03" db="UniProtKB">
        <authorList>
            <consortium name="EnsemblPlants"/>
        </authorList>
    </citation>
    <scope>IDENTIFICATION</scope>
</reference>
<organism evidence="2 3">
    <name type="scientific">Cannabis sativa</name>
    <name type="common">Hemp</name>
    <name type="synonym">Marijuana</name>
    <dbReference type="NCBI Taxonomy" id="3483"/>
    <lineage>
        <taxon>Eukaryota</taxon>
        <taxon>Viridiplantae</taxon>
        <taxon>Streptophyta</taxon>
        <taxon>Embryophyta</taxon>
        <taxon>Tracheophyta</taxon>
        <taxon>Spermatophyta</taxon>
        <taxon>Magnoliopsida</taxon>
        <taxon>eudicotyledons</taxon>
        <taxon>Gunneridae</taxon>
        <taxon>Pentapetalae</taxon>
        <taxon>rosids</taxon>
        <taxon>fabids</taxon>
        <taxon>Rosales</taxon>
        <taxon>Cannabaceae</taxon>
        <taxon>Cannabis</taxon>
    </lineage>
</organism>
<feature type="compositionally biased region" description="Basic and acidic residues" evidence="1">
    <location>
        <begin position="198"/>
        <end position="209"/>
    </location>
</feature>
<dbReference type="Proteomes" id="UP000596661">
    <property type="component" value="Chromosome 5"/>
</dbReference>
<keyword evidence="3" id="KW-1185">Reference proteome</keyword>
<feature type="region of interest" description="Disordered" evidence="1">
    <location>
        <begin position="120"/>
        <end position="154"/>
    </location>
</feature>
<sequence>MVKIRRGPSSTHQALHAGSDIQTQGVQGSTRQSWTMKRMNGVTTHVIGMAGRKRRKDSGEREDDRTRMLLDNQIHRHPPPPRSSTVTRGRRRILVPDSSRGHARRSDVIMEPFTYQPSLIAKTTARTRSRKQPALYGTPRPNPRLNNRDPMPPPIDGQLRQVIIEARHRRDTLQSSKKICSNKCKTSMKKVAPAAEEGSPKFHLHESQP</sequence>
<reference evidence="2" key="1">
    <citation type="submission" date="2018-11" db="EMBL/GenBank/DDBJ databases">
        <authorList>
            <person name="Grassa J C."/>
        </authorList>
    </citation>
    <scope>NUCLEOTIDE SEQUENCE [LARGE SCALE GENOMIC DNA]</scope>
</reference>
<proteinExistence type="predicted"/>
<feature type="region of interest" description="Disordered" evidence="1">
    <location>
        <begin position="1"/>
        <end position="31"/>
    </location>
</feature>
<dbReference type="EMBL" id="UZAU01000452">
    <property type="status" value="NOT_ANNOTATED_CDS"/>
    <property type="molecule type" value="Genomic_DNA"/>
</dbReference>
<feature type="region of interest" description="Disordered" evidence="1">
    <location>
        <begin position="190"/>
        <end position="209"/>
    </location>
</feature>
<accession>A0A803PRR2</accession>
<protein>
    <submittedName>
        <fullName evidence="2">Uncharacterized protein</fullName>
    </submittedName>
</protein>
<evidence type="ECO:0000313" key="2">
    <source>
        <dbReference type="EnsemblPlants" id="cds.evm.model.05.754"/>
    </source>
</evidence>
<dbReference type="AlphaFoldDB" id="A0A803PRR2"/>
<evidence type="ECO:0000256" key="1">
    <source>
        <dbReference type="SAM" id="MobiDB-lite"/>
    </source>
</evidence>
<dbReference type="Gramene" id="evm.model.05.754">
    <property type="protein sequence ID" value="cds.evm.model.05.754"/>
    <property type="gene ID" value="evm.TU.05.754"/>
</dbReference>
<evidence type="ECO:0000313" key="3">
    <source>
        <dbReference type="Proteomes" id="UP000596661"/>
    </source>
</evidence>
<name>A0A803PRR2_CANSA</name>
<feature type="compositionally biased region" description="Polar residues" evidence="1">
    <location>
        <begin position="20"/>
        <end position="31"/>
    </location>
</feature>
<dbReference type="EnsemblPlants" id="evm.model.05.754">
    <property type="protein sequence ID" value="cds.evm.model.05.754"/>
    <property type="gene ID" value="evm.TU.05.754"/>
</dbReference>